<feature type="coiled-coil region" evidence="3">
    <location>
        <begin position="1400"/>
        <end position="1552"/>
    </location>
</feature>
<sequence length="1642" mass="181725">MKRTSEDMLEFDVNDSSQRPITPKKTDQALQVFADMGTWHLELNEMCCTATMSACEKSSRWESALHLYRLLEASVGQPGAVARCLLIDAFSAASIWEHSLSVFSSMMSLRYEADAVGCSAVMRACERRGQWRQVLALWPHLQQLQWRGHIDSTDTEPFELRSVGPADVTACLERALEHQWLLGYPLLPPGEDQLTHGLYKYMAGMQAMTARELLSLVVEHGSVLDPFCGSGTVLIEACASGRPAIGCDLSPLASFVASQHVDTEDMDLAAFDAAVMQVVRGISLSTDPWKQLQTNIMALDDSAIRRGLQFTYLVASQASEDEKYLQSSDKLQQVQLKEAAPRFRGTARLVMARLRSLRACSGRRAEVIQGDFRDLRLAKPVYAIITSPPYPGVYDYLTTAESAWPILGSRCRLTSEEKRLEIGRRTLWQKHSFEEFAASWQREQEQWLQAAWSLLLPGGTASLMIGDGDRDASEDGAFDNLRCTVDAAEKVGFQVVATSTIASKRTSPSDRSRGRRPEAMLAKLERKGGSADLFWLGGQECRKKYPIIKEYTDRAILKIRHHREDASRNGHGSGSGLGTSDFPLDEACETFHNKIVMISLSCLQRLIHREALKEETVAIVVNLMKEQVGAQQAPSFNGPLLVEVLLYSLHNSSNASSFVFGVAQGMPFCEDALMHQMELPTAGEFQNIRTSLRSPAYHGDRESGSPGGACFVDMTPSLGRMSADQWRWPSWQAFCEDRGLSGIVLYGGLLYLRPPGPGSQLLAAARVQPGADLLVRPAQAATDEPEDASALRIAVLATQDEFDETSLFAARSDLGMVSTTGNGRRYAAQALLRDIMCTEGVLLTALLIYDSSTLAILSILEAKGGQGWDWKNDSTESSGNWALPEVTAWRGSMTQLMGACAGDLVVDVAVSIQARRSCLEILRSLHFLQSSVLSQLGALQEYQFQEVRGRPTQAILCQSCLDSDTDTVLSDDSRCGHEPRNEVMGHDYNLPFGPWGMEAEPTSLAVHRELLQNPNLVMFCTSQHLCNFVERFSEGGVQTCLCYCADYGYFDSIHGFSPPALCDKGQYGYAGAAAVSAGRHQGLVFHPFIIAMGNAAARVFEIRLSIPDLSASQTSQLTVEVHAGSDTLRPEWGRSFSLAPESDVYISIFSILEGCKSELGQIKLPSMSDLVPGSTPHMLRFAVGTASLVVEVRALDSVQARGETRQSTFPFQLPSARRQAIALELQNAELQKLASTGNRTTCAAPMKHRLLLERAQAANSQLREQKQRLLQKLERVQSMVSEQLAPSSQRADQLLEDSEQIQVGLQTELHTALARQRALRETSEARIEAITLQLEQAETKMGGNMPEAEAQALIAIATGRCEELRRLCRESEEINATLVASASPTAPWASSGLETLSPEIDALLGQLEGQQSELQRLHRELDTISESENYKGWQKHKEMSFLIQTLSEELEQLQQTCRDDEVCFESEILELKRERSKAKNRLEDLLSDLKRLEARAEMLRTETPQVAAEDSVLQRESCKKAEAKLRELRHIEEVRQNQIRALEREQEKLVEQTTLATAKVVSAGGEAAQREATSRIVEFEQTLSRLVATFEEKQDAAAKMRLQTDQVLKKIATLQQAFAELQRTSDERVLRAPQPRQVAIAS</sequence>
<dbReference type="EMBL" id="LSRX01000194">
    <property type="protein sequence ID" value="OLQ05121.1"/>
    <property type="molecule type" value="Genomic_DNA"/>
</dbReference>
<evidence type="ECO:0000256" key="4">
    <source>
        <dbReference type="SAM" id="MobiDB-lite"/>
    </source>
</evidence>
<dbReference type="GO" id="GO:0008168">
    <property type="term" value="F:methyltransferase activity"/>
    <property type="evidence" value="ECO:0007669"/>
    <property type="project" value="UniProtKB-KW"/>
</dbReference>
<reference evidence="7 8" key="1">
    <citation type="submission" date="2016-02" db="EMBL/GenBank/DDBJ databases">
        <title>Genome analysis of coral dinoflagellate symbionts highlights evolutionary adaptations to a symbiotic lifestyle.</title>
        <authorList>
            <person name="Aranda M."/>
            <person name="Li Y."/>
            <person name="Liew Y.J."/>
            <person name="Baumgarten S."/>
            <person name="Simakov O."/>
            <person name="Wilson M."/>
            <person name="Piel J."/>
            <person name="Ashoor H."/>
            <person name="Bougouffa S."/>
            <person name="Bajic V.B."/>
            <person name="Ryu T."/>
            <person name="Ravasi T."/>
            <person name="Bayer T."/>
            <person name="Micklem G."/>
            <person name="Kim H."/>
            <person name="Bhak J."/>
            <person name="Lajeunesse T.C."/>
            <person name="Voolstra C.R."/>
        </authorList>
    </citation>
    <scope>NUCLEOTIDE SEQUENCE [LARGE SCALE GENOMIC DNA]</scope>
    <source>
        <strain evidence="7 8">CCMP2467</strain>
    </source>
</reference>
<feature type="domain" description="Mon2/Sec7/BIG1-like dimerisation and cyclophilin-binding" evidence="6">
    <location>
        <begin position="539"/>
        <end position="627"/>
    </location>
</feature>
<dbReference type="Pfam" id="PF01170">
    <property type="entry name" value="UPF0020"/>
    <property type="match status" value="1"/>
</dbReference>
<keyword evidence="2" id="KW-0808">Transferase</keyword>
<dbReference type="GO" id="GO:0043527">
    <property type="term" value="C:tRNA methyltransferase complex"/>
    <property type="evidence" value="ECO:0007669"/>
    <property type="project" value="UniProtKB-ARBA"/>
</dbReference>
<feature type="region of interest" description="Disordered" evidence="4">
    <location>
        <begin position="1"/>
        <end position="24"/>
    </location>
</feature>
<comment type="caution">
    <text evidence="7">The sequence shown here is derived from an EMBL/GenBank/DDBJ whole genome shotgun (WGS) entry which is preliminary data.</text>
</comment>
<evidence type="ECO:0000256" key="3">
    <source>
        <dbReference type="SAM" id="Coils"/>
    </source>
</evidence>
<dbReference type="InterPro" id="IPR032629">
    <property type="entry name" value="DCB_dom"/>
</dbReference>
<dbReference type="OrthoDB" id="418661at2759"/>
<feature type="domain" description="Ribosomal RNA large subunit methyltransferase K/L-like methyltransferase" evidence="5">
    <location>
        <begin position="214"/>
        <end position="390"/>
    </location>
</feature>
<keyword evidence="3" id="KW-0175">Coiled coil</keyword>
<dbReference type="Gene3D" id="1.25.40.10">
    <property type="entry name" value="Tetratricopeptide repeat domain"/>
    <property type="match status" value="1"/>
</dbReference>
<dbReference type="InterPro" id="IPR011990">
    <property type="entry name" value="TPR-like_helical_dom_sf"/>
</dbReference>
<dbReference type="InterPro" id="IPR029063">
    <property type="entry name" value="SAM-dependent_MTases_sf"/>
</dbReference>
<evidence type="ECO:0000313" key="7">
    <source>
        <dbReference type="EMBL" id="OLQ05121.1"/>
    </source>
</evidence>
<dbReference type="PANTHER" id="PTHR46862:SF3">
    <property type="entry name" value="OS07G0661900 PROTEIN"/>
    <property type="match status" value="1"/>
</dbReference>
<dbReference type="PANTHER" id="PTHR46862">
    <property type="entry name" value="OS07G0661900 PROTEIN"/>
    <property type="match status" value="1"/>
</dbReference>
<evidence type="ECO:0000259" key="6">
    <source>
        <dbReference type="Pfam" id="PF16213"/>
    </source>
</evidence>
<proteinExistence type="predicted"/>
<evidence type="ECO:0000259" key="5">
    <source>
        <dbReference type="Pfam" id="PF01170"/>
    </source>
</evidence>
<accession>A0A1Q9ECL1</accession>
<evidence type="ECO:0000256" key="2">
    <source>
        <dbReference type="ARBA" id="ARBA00022679"/>
    </source>
</evidence>
<keyword evidence="1" id="KW-0489">Methyltransferase</keyword>
<dbReference type="SUPFAM" id="SSF53335">
    <property type="entry name" value="S-adenosyl-L-methionine-dependent methyltransferases"/>
    <property type="match status" value="1"/>
</dbReference>
<organism evidence="7 8">
    <name type="scientific">Symbiodinium microadriaticum</name>
    <name type="common">Dinoflagellate</name>
    <name type="synonym">Zooxanthella microadriatica</name>
    <dbReference type="NCBI Taxonomy" id="2951"/>
    <lineage>
        <taxon>Eukaryota</taxon>
        <taxon>Sar</taxon>
        <taxon>Alveolata</taxon>
        <taxon>Dinophyceae</taxon>
        <taxon>Suessiales</taxon>
        <taxon>Symbiodiniaceae</taxon>
        <taxon>Symbiodinium</taxon>
    </lineage>
</organism>
<dbReference type="GO" id="GO:0032259">
    <property type="term" value="P:methylation"/>
    <property type="evidence" value="ECO:0007669"/>
    <property type="project" value="UniProtKB-KW"/>
</dbReference>
<evidence type="ECO:0000256" key="1">
    <source>
        <dbReference type="ARBA" id="ARBA00022603"/>
    </source>
</evidence>
<protein>
    <submittedName>
        <fullName evidence="7">Uncharacterized protein</fullName>
    </submittedName>
</protein>
<feature type="coiled-coil region" evidence="3">
    <location>
        <begin position="1248"/>
        <end position="1279"/>
    </location>
</feature>
<dbReference type="Pfam" id="PF16213">
    <property type="entry name" value="DCB"/>
    <property type="match status" value="1"/>
</dbReference>
<dbReference type="InterPro" id="IPR053943">
    <property type="entry name" value="RlmKL-like_Mtase_CS"/>
</dbReference>
<dbReference type="PROSITE" id="PS01261">
    <property type="entry name" value="UPF0020"/>
    <property type="match status" value="1"/>
</dbReference>
<dbReference type="Gene3D" id="3.40.50.150">
    <property type="entry name" value="Vaccinia Virus protein VP39"/>
    <property type="match status" value="2"/>
</dbReference>
<keyword evidence="8" id="KW-1185">Reference proteome</keyword>
<name>A0A1Q9ECL1_SYMMI</name>
<gene>
    <name evidence="7" type="ORF">AK812_SmicGene11744</name>
</gene>
<evidence type="ECO:0000313" key="8">
    <source>
        <dbReference type="Proteomes" id="UP000186817"/>
    </source>
</evidence>
<dbReference type="InterPro" id="IPR000241">
    <property type="entry name" value="RlmKL-like_Mtase"/>
</dbReference>
<dbReference type="Proteomes" id="UP000186817">
    <property type="component" value="Unassembled WGS sequence"/>
</dbReference>